<evidence type="ECO:0000256" key="2">
    <source>
        <dbReference type="ARBA" id="ARBA00022741"/>
    </source>
</evidence>
<evidence type="ECO:0000259" key="7">
    <source>
        <dbReference type="Pfam" id="PF13087"/>
    </source>
</evidence>
<evidence type="ECO:0000313" key="9">
    <source>
        <dbReference type="Proteomes" id="UP001597414"/>
    </source>
</evidence>
<dbReference type="InterPro" id="IPR027417">
    <property type="entry name" value="P-loop_NTPase"/>
</dbReference>
<evidence type="ECO:0000256" key="4">
    <source>
        <dbReference type="ARBA" id="ARBA00022806"/>
    </source>
</evidence>
<comment type="caution">
    <text evidence="8">The sequence shown here is derived from an EMBL/GenBank/DDBJ whole genome shotgun (WGS) entry which is preliminary data.</text>
</comment>
<feature type="domain" description="DNA2/NAM7 helicase helicase" evidence="6">
    <location>
        <begin position="836"/>
        <end position="978"/>
    </location>
</feature>
<keyword evidence="4" id="KW-0347">Helicase</keyword>
<comment type="similarity">
    <text evidence="1">Belongs to the DNA2/NAM7 helicase family.</text>
</comment>
<dbReference type="PANTHER" id="PTHR43788:SF8">
    <property type="entry name" value="DNA-BINDING PROTEIN SMUBP-2"/>
    <property type="match status" value="1"/>
</dbReference>
<dbReference type="CDD" id="cd18808">
    <property type="entry name" value="SF1_C_Upf1"/>
    <property type="match status" value="1"/>
</dbReference>
<dbReference type="EMBL" id="JBHUIV010000025">
    <property type="protein sequence ID" value="MFD2203264.1"/>
    <property type="molecule type" value="Genomic_DNA"/>
</dbReference>
<name>A0ABW5BDR7_9BACT</name>
<dbReference type="InterPro" id="IPR025103">
    <property type="entry name" value="DUF4011"/>
</dbReference>
<dbReference type="InterPro" id="IPR041679">
    <property type="entry name" value="DNA2/NAM7-like_C"/>
</dbReference>
<dbReference type="PANTHER" id="PTHR43788">
    <property type="entry name" value="DNA2/NAM7 HELICASE FAMILY MEMBER"/>
    <property type="match status" value="1"/>
</dbReference>
<protein>
    <submittedName>
        <fullName evidence="8">AAA domain-containing protein</fullName>
    </submittedName>
</protein>
<proteinExistence type="inferred from homology"/>
<dbReference type="Pfam" id="PF13086">
    <property type="entry name" value="AAA_11"/>
    <property type="match status" value="2"/>
</dbReference>
<evidence type="ECO:0000256" key="1">
    <source>
        <dbReference type="ARBA" id="ARBA00007913"/>
    </source>
</evidence>
<reference evidence="9" key="1">
    <citation type="journal article" date="2019" name="Int. J. Syst. Evol. Microbiol.">
        <title>The Global Catalogue of Microorganisms (GCM) 10K type strain sequencing project: providing services to taxonomists for standard genome sequencing and annotation.</title>
        <authorList>
            <consortium name="The Broad Institute Genomics Platform"/>
            <consortium name="The Broad Institute Genome Sequencing Center for Infectious Disease"/>
            <person name="Wu L."/>
            <person name="Ma J."/>
        </authorList>
    </citation>
    <scope>NUCLEOTIDE SEQUENCE [LARGE SCALE GENOMIC DNA]</scope>
    <source>
        <strain evidence="9">KCTC 19812</strain>
    </source>
</reference>
<evidence type="ECO:0000313" key="8">
    <source>
        <dbReference type="EMBL" id="MFD2203264.1"/>
    </source>
</evidence>
<dbReference type="Proteomes" id="UP001597414">
    <property type="component" value="Unassembled WGS sequence"/>
</dbReference>
<keyword evidence="2" id="KW-0547">Nucleotide-binding</keyword>
<keyword evidence="3" id="KW-0378">Hydrolase</keyword>
<gene>
    <name evidence="8" type="ORF">ACFSKV_16925</name>
</gene>
<evidence type="ECO:0000256" key="3">
    <source>
        <dbReference type="ARBA" id="ARBA00022801"/>
    </source>
</evidence>
<dbReference type="Pfam" id="PF13195">
    <property type="entry name" value="DUF4011"/>
    <property type="match status" value="1"/>
</dbReference>
<dbReference type="Gene3D" id="3.40.50.300">
    <property type="entry name" value="P-loop containing nucleotide triphosphate hydrolases"/>
    <property type="match status" value="3"/>
</dbReference>
<dbReference type="InterPro" id="IPR047187">
    <property type="entry name" value="SF1_C_Upf1"/>
</dbReference>
<feature type="domain" description="DNA2/NAM7 helicase-like C-terminal" evidence="7">
    <location>
        <begin position="1008"/>
        <end position="1179"/>
    </location>
</feature>
<keyword evidence="5" id="KW-0067">ATP-binding</keyword>
<feature type="domain" description="DNA2/NAM7 helicase helicase" evidence="6">
    <location>
        <begin position="290"/>
        <end position="459"/>
    </location>
</feature>
<keyword evidence="9" id="KW-1185">Reference proteome</keyword>
<dbReference type="SUPFAM" id="SSF52540">
    <property type="entry name" value="P-loop containing nucleoside triphosphate hydrolases"/>
    <property type="match status" value="1"/>
</dbReference>
<sequence length="1316" mass="154722">MSKEIFQIYLNRLIDLSSRNRSLYLPRLISSQMVDLNDLNFLNHHPTFEYIENLLSRKRHFPLIDYADARNESINLLSQRLRRLQGFVQTAESETGEKNLYVAWPFVEGKLLNGQVVRCPLVFFPVELEKEKNHWQLVKNVGDQPFFNKTFLLAYAQAYGLKLPGVNDENPMEDFSKDSIGFRNDLYQYLKKEFSVNFTAELYENTVKNFPDSSKSLDENSFKTGKLELKSYAVLGQFSQKTSFLIQDYEELIENGEYEDLESLFFNYFNSGEDLYQIVREDQLYTSFPLDASQEQVLKAVRAGKSAVVEGPPGTGKSQLICNLALDFISRGKRVLVVSQKRAALDVVFKRLDEQGFGPFAALVHDFRADKKNLFKKIHDQILSLDNFKDLNRSIDTIQLERQFSQVSRAIESHAEFFNDYKKALFNTEECDVPVKELYLSSKMSDEFFDLTQHYKKITFSDVERFLNDLKEYSYYYKKFQKTESFWLHRINFSSFGPSVPKRIQGILDEINNSKQKIELRFKENAGFDSSFLFILFEQKEKLEHLYHFLLKEETREIFGNIREVEAGKIDLLWLEQKMETVKGLLSEEGVEWFSQDSEVEPLLSKALAFQNRGKGIWDKLTWPIKRKKFEQVFEALDKNSLPLDEYGNKILIQKLDNRLNMNHQYSLLSAKEWLHLPPKPFDFTHFNHFAKSHLDAIKSKLIIHEWGVLGDFLLEQSKEKNNLLDIVEFFSQEIRKLDELMPKWTLYLSKVQIQHLFMKCTSNEINEIKVQIPFVFDDLVAFDTLRNRLSLEDRDLMEKLFDQNATVPFEQIQEQFLTGLKFAWIEHIETKYPILKEISTPKALNYQSELMRNIQEKMKLSKFISELRVREIALRNIEYNRLGNMLTYRELSHQVNKQRRLWSIKKIVEEFEHEVFKLVPCWLASPETVSALFPLKQSFDLVIFDESSQCYVERGFPAMLRGKQVVVAGDSQQLQPFDLYQVRLDLEEEGIETETDSLLDFVSKFFQKFWLEGHYRSSQLALIQFSNQHFYENRLSMLPDMHLENNKVNPFFLIKVNGIWEKHMNRAEAEKVVEEIIKIQEKFPDDSIGVITFNYFQMELIREMIENDHQVNLKSVAVKNIENVQGDEFDRVIFSIGYAKNKVGKLIANFGLLSKNGGINRLNVAVTRAKKTITLITSLNSRDFKTDQLRNEGVRMLRDYIAFVENLVEGKPLDVLERKIPGYEWSWFLNNILLKEKTSHEFEKFQDSSCMDLAEKKKGFFLKAILTDDKRFYMSDGAKEAFAYLPIHLKEKNWPFQFYFSRQYWMGRALDDIGN</sequence>
<evidence type="ECO:0000256" key="5">
    <source>
        <dbReference type="ARBA" id="ARBA00022840"/>
    </source>
</evidence>
<dbReference type="Pfam" id="PF13087">
    <property type="entry name" value="AAA_12"/>
    <property type="match status" value="1"/>
</dbReference>
<evidence type="ECO:0000259" key="6">
    <source>
        <dbReference type="Pfam" id="PF13086"/>
    </source>
</evidence>
<dbReference type="InterPro" id="IPR050534">
    <property type="entry name" value="Coronavir_polyprotein_1ab"/>
</dbReference>
<organism evidence="8 9">
    <name type="scientific">Shivajiella indica</name>
    <dbReference type="NCBI Taxonomy" id="872115"/>
    <lineage>
        <taxon>Bacteria</taxon>
        <taxon>Pseudomonadati</taxon>
        <taxon>Bacteroidota</taxon>
        <taxon>Cytophagia</taxon>
        <taxon>Cytophagales</taxon>
        <taxon>Cyclobacteriaceae</taxon>
        <taxon>Shivajiella</taxon>
    </lineage>
</organism>
<accession>A0ABW5BDR7</accession>
<dbReference type="RefSeq" id="WP_380805430.1">
    <property type="nucleotide sequence ID" value="NZ_JBHUIV010000025.1"/>
</dbReference>
<dbReference type="InterPro" id="IPR041677">
    <property type="entry name" value="DNA2/NAM7_AAA_11"/>
</dbReference>